<protein>
    <submittedName>
        <fullName evidence="2">Uncharacterized protein</fullName>
    </submittedName>
</protein>
<evidence type="ECO:0000313" key="3">
    <source>
        <dbReference type="Proteomes" id="UP000595095"/>
    </source>
</evidence>
<feature type="chain" id="PRO_5032508588" evidence="1">
    <location>
        <begin position="29"/>
        <end position="192"/>
    </location>
</feature>
<dbReference type="Proteomes" id="UP000595095">
    <property type="component" value="Chromosome"/>
</dbReference>
<dbReference type="KEGG" id="smaa:IT774_02800"/>
<sequence length="192" mass="20724">MKTKISQLPTLSRLLLLIVSLWAPLSQATVVYSESIDGEFDAIGSTNIALIEGLNEIQGIINQTPPADTDRLTFTQAENMTIDSIRLVFAGIWDDANIGQQMNAALFNNQANLFDDNFGTITSGASIEAAMFDSFGPETGALVTDVAGAIWDFQLSAGLYGPHSHGPCLLLPRLTSQNHLQRLPRLPVSYCG</sequence>
<dbReference type="AlphaFoldDB" id="A0A7S9DYA0"/>
<proteinExistence type="predicted"/>
<feature type="signal peptide" evidence="1">
    <location>
        <begin position="1"/>
        <end position="28"/>
    </location>
</feature>
<evidence type="ECO:0000313" key="2">
    <source>
        <dbReference type="EMBL" id="QPG06164.1"/>
    </source>
</evidence>
<organism evidence="2 3">
    <name type="scientific">Salinimonas marina</name>
    <dbReference type="NCBI Taxonomy" id="2785918"/>
    <lineage>
        <taxon>Bacteria</taxon>
        <taxon>Pseudomonadati</taxon>
        <taxon>Pseudomonadota</taxon>
        <taxon>Gammaproteobacteria</taxon>
        <taxon>Alteromonadales</taxon>
        <taxon>Alteromonadaceae</taxon>
        <taxon>Alteromonas/Salinimonas group</taxon>
        <taxon>Salinimonas</taxon>
    </lineage>
</organism>
<evidence type="ECO:0000256" key="1">
    <source>
        <dbReference type="SAM" id="SignalP"/>
    </source>
</evidence>
<keyword evidence="1" id="KW-0732">Signal</keyword>
<name>A0A7S9DYA0_9ALTE</name>
<dbReference type="EMBL" id="CP064795">
    <property type="protein sequence ID" value="QPG06164.1"/>
    <property type="molecule type" value="Genomic_DNA"/>
</dbReference>
<accession>A0A7S9DYA0</accession>
<reference evidence="2 3" key="1">
    <citation type="submission" date="2020-11" db="EMBL/GenBank/DDBJ databases">
        <title>Complete genome sequence for Salinimonas sp. strain G2-b.</title>
        <authorList>
            <person name="Park S.-J."/>
        </authorList>
    </citation>
    <scope>NUCLEOTIDE SEQUENCE [LARGE SCALE GENOMIC DNA]</scope>
    <source>
        <strain evidence="2 3">G2-b</strain>
    </source>
</reference>
<gene>
    <name evidence="2" type="ORF">IT774_02800</name>
</gene>
<dbReference type="RefSeq" id="WP_195811241.1">
    <property type="nucleotide sequence ID" value="NZ_CP064795.1"/>
</dbReference>
<keyword evidence="3" id="KW-1185">Reference proteome</keyword>